<dbReference type="OrthoDB" id="5135691at2759"/>
<dbReference type="Gene3D" id="1.25.40.20">
    <property type="entry name" value="Ankyrin repeat-containing domain"/>
    <property type="match status" value="1"/>
</dbReference>
<evidence type="ECO:0000313" key="2">
    <source>
        <dbReference type="Proteomes" id="UP000030686"/>
    </source>
</evidence>
<sequence length="72" mass="8379">MPNIRDLPNELLLWIISHLDDNNVDLTAALLQHNTNINAFYRGKIPLIRAFQYSSTAIHKLLLNRRELDINI</sequence>
<gene>
    <name evidence="1" type="ORF">PROQFM164_S20g000001</name>
</gene>
<proteinExistence type="predicted"/>
<keyword evidence="2" id="KW-1185">Reference proteome</keyword>
<name>W6QWN9_PENRF</name>
<evidence type="ECO:0000313" key="1">
    <source>
        <dbReference type="EMBL" id="CDM38574.1"/>
    </source>
</evidence>
<protein>
    <submittedName>
        <fullName evidence="1">Ankyrin repeat-containing domain</fullName>
    </submittedName>
</protein>
<dbReference type="EMBL" id="HG792034">
    <property type="protein sequence ID" value="CDM38574.1"/>
    <property type="molecule type" value="Genomic_DNA"/>
</dbReference>
<organism evidence="1 2">
    <name type="scientific">Penicillium roqueforti (strain FM164)</name>
    <dbReference type="NCBI Taxonomy" id="1365484"/>
    <lineage>
        <taxon>Eukaryota</taxon>
        <taxon>Fungi</taxon>
        <taxon>Dikarya</taxon>
        <taxon>Ascomycota</taxon>
        <taxon>Pezizomycotina</taxon>
        <taxon>Eurotiomycetes</taxon>
        <taxon>Eurotiomycetidae</taxon>
        <taxon>Eurotiales</taxon>
        <taxon>Aspergillaceae</taxon>
        <taxon>Penicillium</taxon>
    </lineage>
</organism>
<dbReference type="SUPFAM" id="SSF48403">
    <property type="entry name" value="Ankyrin repeat"/>
    <property type="match status" value="1"/>
</dbReference>
<dbReference type="InterPro" id="IPR036770">
    <property type="entry name" value="Ankyrin_rpt-contain_sf"/>
</dbReference>
<dbReference type="Proteomes" id="UP000030686">
    <property type="component" value="Unassembled WGS sequence"/>
</dbReference>
<reference evidence="1" key="1">
    <citation type="journal article" date="2014" name="Nat. Commun.">
        <title>Multiple recent horizontal transfers of a large genomic region in cheese making fungi.</title>
        <authorList>
            <person name="Cheeseman K."/>
            <person name="Ropars J."/>
            <person name="Renault P."/>
            <person name="Dupont J."/>
            <person name="Gouzy J."/>
            <person name="Branca A."/>
            <person name="Abraham A.L."/>
            <person name="Ceppi M."/>
            <person name="Conseiller E."/>
            <person name="Debuchy R."/>
            <person name="Malagnac F."/>
            <person name="Goarin A."/>
            <person name="Silar P."/>
            <person name="Lacoste S."/>
            <person name="Sallet E."/>
            <person name="Bensimon A."/>
            <person name="Giraud T."/>
            <person name="Brygoo Y."/>
        </authorList>
    </citation>
    <scope>NUCLEOTIDE SEQUENCE [LARGE SCALE GENOMIC DNA]</scope>
    <source>
        <strain evidence="1">FM164</strain>
    </source>
</reference>
<dbReference type="AlphaFoldDB" id="W6QWN9"/>
<accession>W6QWN9</accession>